<dbReference type="Gene3D" id="1.25.40.10">
    <property type="entry name" value="Tetratricopeptide repeat domain"/>
    <property type="match status" value="4"/>
</dbReference>
<feature type="repeat" description="PPR" evidence="3">
    <location>
        <begin position="391"/>
        <end position="425"/>
    </location>
</feature>
<evidence type="ECO:0000256" key="3">
    <source>
        <dbReference type="PROSITE-ProRule" id="PRU00708"/>
    </source>
</evidence>
<dbReference type="InterPro" id="IPR011990">
    <property type="entry name" value="TPR-like_helical_dom_sf"/>
</dbReference>
<dbReference type="NCBIfam" id="TIGR00756">
    <property type="entry name" value="PPR"/>
    <property type="match status" value="7"/>
</dbReference>
<evidence type="ECO:0000313" key="4">
    <source>
        <dbReference type="EMBL" id="KAJ8484762.1"/>
    </source>
</evidence>
<gene>
    <name evidence="4" type="ORF">OPV22_017247</name>
</gene>
<dbReference type="Pfam" id="PF01535">
    <property type="entry name" value="PPR"/>
    <property type="match status" value="1"/>
</dbReference>
<dbReference type="AlphaFoldDB" id="A0AAV8QXJ5"/>
<dbReference type="EMBL" id="JAQQAF010000005">
    <property type="protein sequence ID" value="KAJ8484762.1"/>
    <property type="molecule type" value="Genomic_DNA"/>
</dbReference>
<evidence type="ECO:0000313" key="5">
    <source>
        <dbReference type="Proteomes" id="UP001222027"/>
    </source>
</evidence>
<dbReference type="Proteomes" id="UP001222027">
    <property type="component" value="Unassembled WGS sequence"/>
</dbReference>
<accession>A0AAV8QXJ5</accession>
<sequence length="500" mass="55475">MIPDPVYQDSPTILKAAVEIRACQFRFSDSKWNAVLCARIRVFGDETGGGAVPMTAADEPPACAPRVRHLVELIELKAHKDPVAALAHLDSLAAHHPFSCPSPSLLFRLLRAVSASAPSHLPRLLCFLRHHPRGPRFSEAPALVALKAFSRALMPDEALRTFRSLPDIFRCTPGVRSHNALLDAFVRARRWDEAEVEDAMILWEQLQQHKALRPDSITYGVLIHGLCENGYINKALQELKKAEEGEDKILDVFAYTSLLDGLCKDGRIDEAICVYDQMAKCGCRPNSQTYNALISGFCRVSKIAEAIQFFNQMQSSGCSPTIVTYNTLISGLCKAQRFLEASVFTREMMEKGFKPDTITYSSLINGLCQDKKLDAALDIWNRVFNMGDGADVIMHNIVIHGLCSAGKVEEALRIHSEMKRRNCMPTLVTHNMLMDGLYKSGDCEKASAVWIEMLEAGLEPDIISYNIVLKGLCSYNRTLEAVELLDDALSHVLPQGCSPI</sequence>
<evidence type="ECO:0000256" key="1">
    <source>
        <dbReference type="ARBA" id="ARBA00007626"/>
    </source>
</evidence>
<evidence type="ECO:0008006" key="6">
    <source>
        <dbReference type="Google" id="ProtNLM"/>
    </source>
</evidence>
<reference evidence="4 5" key="1">
    <citation type="submission" date="2022-12" db="EMBL/GenBank/DDBJ databases">
        <title>Chromosome-scale assembly of the Ensete ventricosum genome.</title>
        <authorList>
            <person name="Dussert Y."/>
            <person name="Stocks J."/>
            <person name="Wendawek A."/>
            <person name="Woldeyes F."/>
            <person name="Nichols R.A."/>
            <person name="Borrell J.S."/>
        </authorList>
    </citation>
    <scope>NUCLEOTIDE SEQUENCE [LARGE SCALE GENOMIC DNA]</scope>
    <source>
        <strain evidence="5">cv. Maze</strain>
        <tissue evidence="4">Seeds</tissue>
    </source>
</reference>
<dbReference type="InterPro" id="IPR002885">
    <property type="entry name" value="PPR_rpt"/>
</dbReference>
<dbReference type="PROSITE" id="PS51375">
    <property type="entry name" value="PPR"/>
    <property type="match status" value="6"/>
</dbReference>
<feature type="repeat" description="PPR" evidence="3">
    <location>
        <begin position="356"/>
        <end position="390"/>
    </location>
</feature>
<organism evidence="4 5">
    <name type="scientific">Ensete ventricosum</name>
    <name type="common">Abyssinian banana</name>
    <name type="synonym">Musa ensete</name>
    <dbReference type="NCBI Taxonomy" id="4639"/>
    <lineage>
        <taxon>Eukaryota</taxon>
        <taxon>Viridiplantae</taxon>
        <taxon>Streptophyta</taxon>
        <taxon>Embryophyta</taxon>
        <taxon>Tracheophyta</taxon>
        <taxon>Spermatophyta</taxon>
        <taxon>Magnoliopsida</taxon>
        <taxon>Liliopsida</taxon>
        <taxon>Zingiberales</taxon>
        <taxon>Musaceae</taxon>
        <taxon>Ensete</taxon>
    </lineage>
</organism>
<dbReference type="Pfam" id="PF12854">
    <property type="entry name" value="PPR_1"/>
    <property type="match status" value="2"/>
</dbReference>
<dbReference type="PANTHER" id="PTHR47941">
    <property type="entry name" value="PENTATRICOPEPTIDE REPEAT-CONTAINING PROTEIN 3, MITOCHONDRIAL"/>
    <property type="match status" value="1"/>
</dbReference>
<feature type="repeat" description="PPR" evidence="3">
    <location>
        <begin position="321"/>
        <end position="355"/>
    </location>
</feature>
<comment type="caution">
    <text evidence="4">The sequence shown here is derived from an EMBL/GenBank/DDBJ whole genome shotgun (WGS) entry which is preliminary data.</text>
</comment>
<keyword evidence="5" id="KW-1185">Reference proteome</keyword>
<protein>
    <recommendedName>
        <fullName evidence="6">Pentacotripeptide-repeat region of PRORP domain-containing protein</fullName>
    </recommendedName>
</protein>
<evidence type="ECO:0000256" key="2">
    <source>
        <dbReference type="ARBA" id="ARBA00022737"/>
    </source>
</evidence>
<feature type="repeat" description="PPR" evidence="3">
    <location>
        <begin position="251"/>
        <end position="285"/>
    </location>
</feature>
<dbReference type="SUPFAM" id="SSF81901">
    <property type="entry name" value="HCP-like"/>
    <property type="match status" value="1"/>
</dbReference>
<comment type="similarity">
    <text evidence="1">Belongs to the PPR family. P subfamily.</text>
</comment>
<feature type="repeat" description="PPR" evidence="3">
    <location>
        <begin position="286"/>
        <end position="320"/>
    </location>
</feature>
<name>A0AAV8QXJ5_ENSVE</name>
<keyword evidence="2" id="KW-0677">Repeat</keyword>
<dbReference type="Pfam" id="PF13041">
    <property type="entry name" value="PPR_2"/>
    <property type="match status" value="3"/>
</dbReference>
<proteinExistence type="inferred from homology"/>
<feature type="repeat" description="PPR" evidence="3">
    <location>
        <begin position="426"/>
        <end position="460"/>
    </location>
</feature>